<keyword evidence="2" id="KW-1185">Reference proteome</keyword>
<dbReference type="Pfam" id="PF17784">
    <property type="entry name" value="Sulfotransfer_4"/>
    <property type="match status" value="1"/>
</dbReference>
<organism evidence="1 2">
    <name type="scientific">Lichtheimia corymbifera JMRC:FSU:9682</name>
    <dbReference type="NCBI Taxonomy" id="1263082"/>
    <lineage>
        <taxon>Eukaryota</taxon>
        <taxon>Fungi</taxon>
        <taxon>Fungi incertae sedis</taxon>
        <taxon>Mucoromycota</taxon>
        <taxon>Mucoromycotina</taxon>
        <taxon>Mucoromycetes</taxon>
        <taxon>Mucorales</taxon>
        <taxon>Lichtheimiaceae</taxon>
        <taxon>Lichtheimia</taxon>
    </lineage>
</organism>
<dbReference type="InterPro" id="IPR040632">
    <property type="entry name" value="Sulfotransfer_4"/>
</dbReference>
<evidence type="ECO:0000313" key="1">
    <source>
        <dbReference type="EMBL" id="CDH56316.1"/>
    </source>
</evidence>
<sequence>MPLQIIGAGYSRTGTLSLCQALETLGFKTHHGMSVITDPKQDPSIWWSSLQQQQQQQYKIVDWDKAYKSYDAAVDWPTCVFYKELMQYYPESKVILVVRSPESWYKSVQRTILPLVRLSRKFKDRMLPEHVKQVRALWLQSFIYKDEQQKVPMDVNEVYNMLFDPAAMRQMYMDHIEDVKRSVPAERLLVMTLGHDGWDPLCKFLGVPIPKDLPYPCSNSSDDFSDLFWSAMRHKKRTKKAATAYSIESRSNRISGNFS</sequence>
<name>A0A068S4Y5_9FUNG</name>
<comment type="caution">
    <text evidence="1">The sequence shown here is derived from an EMBL/GenBank/DDBJ whole genome shotgun (WGS) entry which is preliminary data.</text>
</comment>
<dbReference type="Proteomes" id="UP000027586">
    <property type="component" value="Unassembled WGS sequence"/>
</dbReference>
<dbReference type="PANTHER" id="PTHR36978">
    <property type="entry name" value="P-LOOP CONTAINING NUCLEOTIDE TRIPHOSPHATE HYDROLASE"/>
    <property type="match status" value="1"/>
</dbReference>
<protein>
    <submittedName>
        <fullName evidence="1">Nad dependent epimerase dehydratase</fullName>
    </submittedName>
</protein>
<dbReference type="AlphaFoldDB" id="A0A068S4Y5"/>
<gene>
    <name evidence="1" type="ORF">LCOR_07381.1</name>
</gene>
<dbReference type="PANTHER" id="PTHR36978:SF4">
    <property type="entry name" value="P-LOOP CONTAINING NUCLEOSIDE TRIPHOSPHATE HYDROLASE PROTEIN"/>
    <property type="match status" value="1"/>
</dbReference>
<proteinExistence type="predicted"/>
<dbReference type="STRING" id="1263082.A0A068S4Y5"/>
<accession>A0A068S4Y5</accession>
<dbReference type="VEuPathDB" id="FungiDB:LCOR_07381.1"/>
<reference evidence="1" key="1">
    <citation type="submission" date="2013-08" db="EMBL/GenBank/DDBJ databases">
        <title>Gene expansion shapes genome architecture in the human pathogen Lichtheimia corymbifera: an evolutionary genomics analysis in the ancient terrestrial Mucorales (Mucoromycotina).</title>
        <authorList>
            <person name="Schwartze V.U."/>
            <person name="Winter S."/>
            <person name="Shelest E."/>
            <person name="Marcet-Houben M."/>
            <person name="Horn F."/>
            <person name="Wehner S."/>
            <person name="Hoffmann K."/>
            <person name="Riege K."/>
            <person name="Sammeth M."/>
            <person name="Nowrousian M."/>
            <person name="Valiante V."/>
            <person name="Linde J."/>
            <person name="Jacobsen I.D."/>
            <person name="Marz M."/>
            <person name="Brakhage A.A."/>
            <person name="Gabaldon T."/>
            <person name="Bocker S."/>
            <person name="Voigt K."/>
        </authorList>
    </citation>
    <scope>NUCLEOTIDE SEQUENCE [LARGE SCALE GENOMIC DNA]</scope>
    <source>
        <strain evidence="1">FSU 9682</strain>
    </source>
</reference>
<evidence type="ECO:0000313" key="2">
    <source>
        <dbReference type="Proteomes" id="UP000027586"/>
    </source>
</evidence>
<dbReference type="SUPFAM" id="SSF52540">
    <property type="entry name" value="P-loop containing nucleoside triphosphate hydrolases"/>
    <property type="match status" value="1"/>
</dbReference>
<dbReference type="InterPro" id="IPR027417">
    <property type="entry name" value="P-loop_NTPase"/>
</dbReference>
<dbReference type="EMBL" id="CBTN010000036">
    <property type="protein sequence ID" value="CDH56316.1"/>
    <property type="molecule type" value="Genomic_DNA"/>
</dbReference>
<dbReference type="OrthoDB" id="408152at2759"/>
<dbReference type="Gene3D" id="3.40.50.300">
    <property type="entry name" value="P-loop containing nucleotide triphosphate hydrolases"/>
    <property type="match status" value="1"/>
</dbReference>